<dbReference type="SUPFAM" id="SSF74788">
    <property type="entry name" value="Cullin repeat-like"/>
    <property type="match status" value="1"/>
</dbReference>
<protein>
    <recommendedName>
        <fullName evidence="4">Cullin family profile domain-containing protein</fullName>
    </recommendedName>
</protein>
<dbReference type="PANTHER" id="PTHR11932">
    <property type="entry name" value="CULLIN"/>
    <property type="match status" value="1"/>
</dbReference>
<dbReference type="SMART" id="SM00182">
    <property type="entry name" value="CULLIN"/>
    <property type="match status" value="1"/>
</dbReference>
<feature type="domain" description="Cullin family profile" evidence="4">
    <location>
        <begin position="382"/>
        <end position="609"/>
    </location>
</feature>
<keyword evidence="6" id="KW-1185">Reference proteome</keyword>
<evidence type="ECO:0000256" key="1">
    <source>
        <dbReference type="ARBA" id="ARBA00006019"/>
    </source>
</evidence>
<dbReference type="Pfam" id="PF00888">
    <property type="entry name" value="Cullin"/>
    <property type="match status" value="1"/>
</dbReference>
<reference evidence="5" key="1">
    <citation type="submission" date="2021-09" db="EMBL/GenBank/DDBJ databases">
        <authorList>
            <consortium name="AG Swart"/>
            <person name="Singh M."/>
            <person name="Singh A."/>
            <person name="Seah K."/>
            <person name="Emmerich C."/>
        </authorList>
    </citation>
    <scope>NUCLEOTIDE SEQUENCE</scope>
    <source>
        <strain evidence="5">ATCC30299</strain>
    </source>
</reference>
<comment type="caution">
    <text evidence="5">The sequence shown here is derived from an EMBL/GenBank/DDBJ whole genome shotgun (WGS) entry which is preliminary data.</text>
</comment>
<dbReference type="InterPro" id="IPR036388">
    <property type="entry name" value="WH-like_DNA-bd_sf"/>
</dbReference>
<dbReference type="PROSITE" id="PS50069">
    <property type="entry name" value="CULLIN_2"/>
    <property type="match status" value="1"/>
</dbReference>
<dbReference type="InterPro" id="IPR036317">
    <property type="entry name" value="Cullin_homology_sf"/>
</dbReference>
<evidence type="ECO:0000259" key="4">
    <source>
        <dbReference type="PROSITE" id="PS50069"/>
    </source>
</evidence>
<dbReference type="InterPro" id="IPR001373">
    <property type="entry name" value="Cullin_N"/>
</dbReference>
<evidence type="ECO:0000256" key="3">
    <source>
        <dbReference type="RuleBase" id="RU003829"/>
    </source>
</evidence>
<dbReference type="InterPro" id="IPR019559">
    <property type="entry name" value="Cullin_neddylation_domain"/>
</dbReference>
<evidence type="ECO:0000313" key="6">
    <source>
        <dbReference type="Proteomes" id="UP001162131"/>
    </source>
</evidence>
<evidence type="ECO:0000256" key="2">
    <source>
        <dbReference type="PROSITE-ProRule" id="PRU00330"/>
    </source>
</evidence>
<dbReference type="SUPFAM" id="SSF46785">
    <property type="entry name" value="Winged helix' DNA-binding domain"/>
    <property type="match status" value="1"/>
</dbReference>
<accession>A0AAU9IQ74</accession>
<evidence type="ECO:0000313" key="5">
    <source>
        <dbReference type="EMBL" id="CAG9315367.1"/>
    </source>
</evidence>
<organism evidence="5 6">
    <name type="scientific">Blepharisma stoltei</name>
    <dbReference type="NCBI Taxonomy" id="1481888"/>
    <lineage>
        <taxon>Eukaryota</taxon>
        <taxon>Sar</taxon>
        <taxon>Alveolata</taxon>
        <taxon>Ciliophora</taxon>
        <taxon>Postciliodesmatophora</taxon>
        <taxon>Heterotrichea</taxon>
        <taxon>Heterotrichida</taxon>
        <taxon>Blepharismidae</taxon>
        <taxon>Blepharisma</taxon>
    </lineage>
</organism>
<dbReference type="InterPro" id="IPR016158">
    <property type="entry name" value="Cullin_homology"/>
</dbReference>
<dbReference type="Proteomes" id="UP001162131">
    <property type="component" value="Unassembled WGS sequence"/>
</dbReference>
<dbReference type="Pfam" id="PF26557">
    <property type="entry name" value="Cullin_AB"/>
    <property type="match status" value="1"/>
</dbReference>
<dbReference type="InterPro" id="IPR036390">
    <property type="entry name" value="WH_DNA-bd_sf"/>
</dbReference>
<dbReference type="AlphaFoldDB" id="A0AAU9IQ74"/>
<proteinExistence type="inferred from homology"/>
<dbReference type="InterPro" id="IPR045093">
    <property type="entry name" value="Cullin"/>
</dbReference>
<dbReference type="Gene3D" id="1.20.1310.10">
    <property type="entry name" value="Cullin Repeats"/>
    <property type="match status" value="4"/>
</dbReference>
<dbReference type="EMBL" id="CAJZBQ010000013">
    <property type="protein sequence ID" value="CAG9315367.1"/>
    <property type="molecule type" value="Genomic_DNA"/>
</dbReference>
<dbReference type="GO" id="GO:0031625">
    <property type="term" value="F:ubiquitin protein ligase binding"/>
    <property type="evidence" value="ECO:0007669"/>
    <property type="project" value="InterPro"/>
</dbReference>
<dbReference type="Gene3D" id="1.10.10.10">
    <property type="entry name" value="Winged helix-like DNA-binding domain superfamily/Winged helix DNA-binding domain"/>
    <property type="match status" value="1"/>
</dbReference>
<dbReference type="GO" id="GO:0006511">
    <property type="term" value="P:ubiquitin-dependent protein catabolic process"/>
    <property type="evidence" value="ECO:0007669"/>
    <property type="project" value="InterPro"/>
</dbReference>
<dbReference type="SMART" id="SM00884">
    <property type="entry name" value="Cullin_Nedd8"/>
    <property type="match status" value="1"/>
</dbReference>
<name>A0AAU9IQ74_9CILI</name>
<dbReference type="InterPro" id="IPR016159">
    <property type="entry name" value="Cullin_repeat-like_dom_sf"/>
</dbReference>
<dbReference type="SUPFAM" id="SSF75632">
    <property type="entry name" value="Cullin homology domain"/>
    <property type="match status" value="1"/>
</dbReference>
<dbReference type="Gene3D" id="3.30.230.130">
    <property type="entry name" value="Cullin, Chain C, Domain 2"/>
    <property type="match status" value="1"/>
</dbReference>
<dbReference type="Pfam" id="PF10557">
    <property type="entry name" value="Cullin_Nedd8"/>
    <property type="match status" value="1"/>
</dbReference>
<sequence length="737" mass="85906">MSAKFTETLRYIKEELAPKILDKIENGNPADLGSNVFTNACNLVYEVSGGVYEFDLYEEYVNLVINYTEKITKPRLLQSEGRNLLVNLYKSWKKHKVLVHWLKRIFYHLDTSFILKEFEFTPIVPMGLQIFKTEIFDYSKRKICKALFEQIHNEREGNDSNASCVRKCLSCLREIFVSNPSLTKRKNQKKIICEGIPDYKFSKKIVENPYLQKTKLYYASKPIGWMSSLLIPTNFQEALKIFEEEADKIRDYEDLQNKVLNIIAEEIVKRVALSLAEMPEIGKIRMFDQDKRDEVKMLFEIFKNYEIIFQSIIPEFELYIEKKGLEIISDEKLQQDPIEYTRSILKYKAEIDELINYSFSNHFTFQKSSSFAFRNFINKFSCSASNVVYYSDYMMKKGLIGLSDIEIDIRLSEISIIFTLLYDKDIFISHYARFLAKRLLDKTSISNDAEQILIEKLKVEGGHAIVNKIYSIYQDFSLSEVITAEFNQNYNQDRPHEIQFSAQVLKSGCWPGISSEICLLPYEIQVLAKEFSLFYKHKYGGRSITWTTGLGTFEICSLFSNKNYNFIVNPYQAVILLMFNNGNAYSVRELRENSKLSDNTFKANFIKFFSPKSKIFNKESKGKTLNDEELVTINENFKAAMVRINCIPKKTVRVTKPSHNEEVVVISERKQMLDAIIVKIAKARRVIKHQELVSEVLEEVKSFKPQPNMIKAQIESLIEREFLARDANDLSAYNYIP</sequence>
<comment type="similarity">
    <text evidence="1 2 3">Belongs to the cullin family.</text>
</comment>
<gene>
    <name evidence="5" type="ORF">BSTOLATCC_MIC13140</name>
</gene>
<dbReference type="InterPro" id="IPR059120">
    <property type="entry name" value="Cullin-like_AB"/>
</dbReference>